<name>A0A2M6NRM3_9BACT</name>
<sequence>MNTISITSGQEKQFKRFVEDAADKALAEVGLDKDGLQKLIENGDEFQARIITDIRELSVSNQFADEERESSYVYSEGYKVKGITAQTNILRQLIPGIGFADEKLAEQPLPPNAEGWFAIPRWQKVAKTYGEAVEKVLELIKQQHKGKFYNWCEGKLGEQYLRQHERTAKKLQVLGDQQKDYDIMVVPAQFGLCHRGRSVRRAREVFTTNEFGLGAFEIGCMLLTHPERLVSFDDLWIDCAGDEYAPVAVGVFSHAPCFRFGGGEVRFDSCWFEYAFSFYGSASAFLSKSDS</sequence>
<evidence type="ECO:0000313" key="2">
    <source>
        <dbReference type="Proteomes" id="UP000228756"/>
    </source>
</evidence>
<dbReference type="AlphaFoldDB" id="A0A2M6NRM3"/>
<accession>A0A2M6NRM3</accession>
<comment type="caution">
    <text evidence="1">The sequence shown here is derived from an EMBL/GenBank/DDBJ whole genome shotgun (WGS) entry which is preliminary data.</text>
</comment>
<organism evidence="1 2">
    <name type="scientific">Candidatus Nealsonbacteria bacterium CG10_big_fil_rev_8_21_14_0_10_36_24</name>
    <dbReference type="NCBI Taxonomy" id="1974710"/>
    <lineage>
        <taxon>Bacteria</taxon>
        <taxon>Candidatus Nealsoniibacteriota</taxon>
    </lineage>
</organism>
<evidence type="ECO:0000313" key="1">
    <source>
        <dbReference type="EMBL" id="PIR72161.1"/>
    </source>
</evidence>
<protein>
    <submittedName>
        <fullName evidence="1">Uncharacterized protein</fullName>
    </submittedName>
</protein>
<gene>
    <name evidence="1" type="ORF">COU42_02445</name>
</gene>
<proteinExistence type="predicted"/>
<reference evidence="2" key="1">
    <citation type="submission" date="2017-09" db="EMBL/GenBank/DDBJ databases">
        <title>Depth-based differentiation of microbial function through sediment-hosted aquifers and enrichment of novel symbionts in the deep terrestrial subsurface.</title>
        <authorList>
            <person name="Probst A.J."/>
            <person name="Ladd B."/>
            <person name="Jarett J.K."/>
            <person name="Geller-Mcgrath D.E."/>
            <person name="Sieber C.M.K."/>
            <person name="Emerson J.B."/>
            <person name="Anantharaman K."/>
            <person name="Thomas B.C."/>
            <person name="Malmstrom R."/>
            <person name="Stieglmeier M."/>
            <person name="Klingl A."/>
            <person name="Woyke T."/>
            <person name="Ryan C.M."/>
            <person name="Banfield J.F."/>
        </authorList>
    </citation>
    <scope>NUCLEOTIDE SEQUENCE [LARGE SCALE GENOMIC DNA]</scope>
</reference>
<dbReference type="Proteomes" id="UP000228756">
    <property type="component" value="Unassembled WGS sequence"/>
</dbReference>
<dbReference type="EMBL" id="PFCJ01000022">
    <property type="protein sequence ID" value="PIR72161.1"/>
    <property type="molecule type" value="Genomic_DNA"/>
</dbReference>